<dbReference type="Proteomes" id="UP000309138">
    <property type="component" value="Unassembled WGS sequence"/>
</dbReference>
<evidence type="ECO:0000259" key="7">
    <source>
        <dbReference type="Pfam" id="PF02656"/>
    </source>
</evidence>
<keyword evidence="4 6" id="KW-0472">Membrane</keyword>
<organism evidence="8 9">
    <name type="scientific">Sphingomonas baiyangensis</name>
    <dbReference type="NCBI Taxonomy" id="2572576"/>
    <lineage>
        <taxon>Bacteria</taxon>
        <taxon>Pseudomonadati</taxon>
        <taxon>Pseudomonadota</taxon>
        <taxon>Alphaproteobacteria</taxon>
        <taxon>Sphingomonadales</taxon>
        <taxon>Sphingomonadaceae</taxon>
        <taxon>Sphingomonas</taxon>
    </lineage>
</organism>
<gene>
    <name evidence="8" type="ORF">FBR43_03635</name>
</gene>
<feature type="transmembrane region" description="Helical" evidence="6">
    <location>
        <begin position="37"/>
        <end position="56"/>
    </location>
</feature>
<feature type="transmembrane region" description="Helical" evidence="6">
    <location>
        <begin position="62"/>
        <end position="84"/>
    </location>
</feature>
<reference evidence="8 9" key="1">
    <citation type="submission" date="2019-04" db="EMBL/GenBank/DDBJ databases">
        <authorList>
            <person name="Yang Y."/>
            <person name="Wei D."/>
        </authorList>
    </citation>
    <scope>NUCLEOTIDE SEQUENCE [LARGE SCALE GENOMIC DNA]</scope>
    <source>
        <strain evidence="8 9">L-1-4w-11</strain>
    </source>
</reference>
<name>A0A4U1L1X9_9SPHN</name>
<comment type="caution">
    <text evidence="8">The sequence shown here is derived from an EMBL/GenBank/DDBJ whole genome shotgun (WGS) entry which is preliminary data.</text>
</comment>
<feature type="region of interest" description="Disordered" evidence="5">
    <location>
        <begin position="1"/>
        <end position="24"/>
    </location>
</feature>
<evidence type="ECO:0000256" key="3">
    <source>
        <dbReference type="ARBA" id="ARBA00022989"/>
    </source>
</evidence>
<dbReference type="GO" id="GO:0012505">
    <property type="term" value="C:endomembrane system"/>
    <property type="evidence" value="ECO:0007669"/>
    <property type="project" value="UniProtKB-SubCell"/>
</dbReference>
<dbReference type="RefSeq" id="WP_136941897.1">
    <property type="nucleotide sequence ID" value="NZ_SWKR01000002.1"/>
</dbReference>
<accession>A0A4U1L1X9</accession>
<dbReference type="EMBL" id="SWKR01000002">
    <property type="protein sequence ID" value="TKD49955.1"/>
    <property type="molecule type" value="Genomic_DNA"/>
</dbReference>
<evidence type="ECO:0000256" key="2">
    <source>
        <dbReference type="ARBA" id="ARBA00022692"/>
    </source>
</evidence>
<protein>
    <submittedName>
        <fullName evidence="8">DUF202 domain-containing protein</fullName>
    </submittedName>
</protein>
<proteinExistence type="predicted"/>
<sequence>MAQEDDDEDRSRNGLAQDRTDLAEDRTSLANERTFSGWARTGLAAVGIGVGFHALMRELEPVWLPKSIATLFVLLGIFVVVMAERRACAINERLSSHNVQSLPPLNMRVIAIAVVIAAFAMIAGIWTLY</sequence>
<evidence type="ECO:0000256" key="1">
    <source>
        <dbReference type="ARBA" id="ARBA00004127"/>
    </source>
</evidence>
<dbReference type="OrthoDB" id="582337at2"/>
<evidence type="ECO:0000313" key="9">
    <source>
        <dbReference type="Proteomes" id="UP000309138"/>
    </source>
</evidence>
<dbReference type="AlphaFoldDB" id="A0A4U1L1X9"/>
<dbReference type="Pfam" id="PF02656">
    <property type="entry name" value="DUF202"/>
    <property type="match status" value="1"/>
</dbReference>
<keyword evidence="3 6" id="KW-1133">Transmembrane helix</keyword>
<dbReference type="InterPro" id="IPR003807">
    <property type="entry name" value="DUF202"/>
</dbReference>
<evidence type="ECO:0000256" key="5">
    <source>
        <dbReference type="SAM" id="MobiDB-lite"/>
    </source>
</evidence>
<evidence type="ECO:0000256" key="4">
    <source>
        <dbReference type="ARBA" id="ARBA00023136"/>
    </source>
</evidence>
<evidence type="ECO:0000256" key="6">
    <source>
        <dbReference type="SAM" id="Phobius"/>
    </source>
</evidence>
<evidence type="ECO:0000313" key="8">
    <source>
        <dbReference type="EMBL" id="TKD49955.1"/>
    </source>
</evidence>
<comment type="subcellular location">
    <subcellularLocation>
        <location evidence="1">Endomembrane system</location>
        <topology evidence="1">Multi-pass membrane protein</topology>
    </subcellularLocation>
</comment>
<feature type="domain" description="DUF202" evidence="7">
    <location>
        <begin position="26"/>
        <end position="88"/>
    </location>
</feature>
<feature type="transmembrane region" description="Helical" evidence="6">
    <location>
        <begin position="105"/>
        <end position="128"/>
    </location>
</feature>
<keyword evidence="2 6" id="KW-0812">Transmembrane</keyword>
<keyword evidence="9" id="KW-1185">Reference proteome</keyword>